<protein>
    <submittedName>
        <fullName evidence="2 3">Uncharacterized protein</fullName>
    </submittedName>
</protein>
<accession>L1JEW0</accession>
<proteinExistence type="predicted"/>
<dbReference type="EnsemblProtists" id="EKX46674">
    <property type="protein sequence ID" value="EKX46674"/>
    <property type="gene ID" value="GUITHDRAFT_138051"/>
</dbReference>
<dbReference type="RefSeq" id="XP_005833654.1">
    <property type="nucleotide sequence ID" value="XM_005833597.1"/>
</dbReference>
<feature type="region of interest" description="Disordered" evidence="1">
    <location>
        <begin position="141"/>
        <end position="193"/>
    </location>
</feature>
<dbReference type="AlphaFoldDB" id="L1JEW0"/>
<evidence type="ECO:0000256" key="1">
    <source>
        <dbReference type="SAM" id="MobiDB-lite"/>
    </source>
</evidence>
<evidence type="ECO:0000313" key="4">
    <source>
        <dbReference type="Proteomes" id="UP000011087"/>
    </source>
</evidence>
<feature type="compositionally biased region" description="Basic residues" evidence="1">
    <location>
        <begin position="98"/>
        <end position="110"/>
    </location>
</feature>
<keyword evidence="4" id="KW-1185">Reference proteome</keyword>
<reference evidence="4" key="2">
    <citation type="submission" date="2012-11" db="EMBL/GenBank/DDBJ databases">
        <authorList>
            <person name="Kuo A."/>
            <person name="Curtis B.A."/>
            <person name="Tanifuji G."/>
            <person name="Burki F."/>
            <person name="Gruber A."/>
            <person name="Irimia M."/>
            <person name="Maruyama S."/>
            <person name="Arias M.C."/>
            <person name="Ball S.G."/>
            <person name="Gile G.H."/>
            <person name="Hirakawa Y."/>
            <person name="Hopkins J.F."/>
            <person name="Rensing S.A."/>
            <person name="Schmutz J."/>
            <person name="Symeonidi A."/>
            <person name="Elias M."/>
            <person name="Eveleigh R.J."/>
            <person name="Herman E.K."/>
            <person name="Klute M.J."/>
            <person name="Nakayama T."/>
            <person name="Obornik M."/>
            <person name="Reyes-Prieto A."/>
            <person name="Armbrust E.V."/>
            <person name="Aves S.J."/>
            <person name="Beiko R.G."/>
            <person name="Coutinho P."/>
            <person name="Dacks J.B."/>
            <person name="Durnford D.G."/>
            <person name="Fast N.M."/>
            <person name="Green B.R."/>
            <person name="Grisdale C."/>
            <person name="Hempe F."/>
            <person name="Henrissat B."/>
            <person name="Hoppner M.P."/>
            <person name="Ishida K.-I."/>
            <person name="Kim E."/>
            <person name="Koreny L."/>
            <person name="Kroth P.G."/>
            <person name="Liu Y."/>
            <person name="Malik S.-B."/>
            <person name="Maier U.G."/>
            <person name="McRose D."/>
            <person name="Mock T."/>
            <person name="Neilson J.A."/>
            <person name="Onodera N.T."/>
            <person name="Poole A.M."/>
            <person name="Pritham E.J."/>
            <person name="Richards T.A."/>
            <person name="Rocap G."/>
            <person name="Roy S.W."/>
            <person name="Sarai C."/>
            <person name="Schaack S."/>
            <person name="Shirato S."/>
            <person name="Slamovits C.H."/>
            <person name="Spencer D.F."/>
            <person name="Suzuki S."/>
            <person name="Worden A.Z."/>
            <person name="Zauner S."/>
            <person name="Barry K."/>
            <person name="Bell C."/>
            <person name="Bharti A.K."/>
            <person name="Crow J.A."/>
            <person name="Grimwood J."/>
            <person name="Kramer R."/>
            <person name="Lindquist E."/>
            <person name="Lucas S."/>
            <person name="Salamov A."/>
            <person name="McFadden G.I."/>
            <person name="Lane C.E."/>
            <person name="Keeling P.J."/>
            <person name="Gray M.W."/>
            <person name="Grigoriev I.V."/>
            <person name="Archibald J.M."/>
        </authorList>
    </citation>
    <scope>NUCLEOTIDE SEQUENCE</scope>
    <source>
        <strain evidence="4">CCMP2712</strain>
    </source>
</reference>
<sequence>MAEDNALRSANSGFFIGSSMDEASKKMDFEPKFTLEYDEESKVLRKDKKIPMDQPRENFLASQLSLQLSLPLAGMNQRIFSAEMQLLRGHLRHDQLHHTARTKDRHRDHRRPQDSRRDRFHQAIHGHQACRHPLITADKDNRWSGWEHGNESKKDRDAGKVTKTELQYQPPKKAAPPKFALPPKEPAAGKSKK</sequence>
<evidence type="ECO:0000313" key="2">
    <source>
        <dbReference type="EMBL" id="EKX46674.1"/>
    </source>
</evidence>
<reference evidence="3" key="3">
    <citation type="submission" date="2016-03" db="UniProtKB">
        <authorList>
            <consortium name="EnsemblProtists"/>
        </authorList>
    </citation>
    <scope>IDENTIFICATION</scope>
</reference>
<dbReference type="Proteomes" id="UP000011087">
    <property type="component" value="Unassembled WGS sequence"/>
</dbReference>
<gene>
    <name evidence="2" type="ORF">GUITHDRAFT_138051</name>
</gene>
<dbReference type="EMBL" id="JH992993">
    <property type="protein sequence ID" value="EKX46674.1"/>
    <property type="molecule type" value="Genomic_DNA"/>
</dbReference>
<evidence type="ECO:0000313" key="3">
    <source>
        <dbReference type="EnsemblProtists" id="EKX46674"/>
    </source>
</evidence>
<feature type="compositionally biased region" description="Basic and acidic residues" evidence="1">
    <location>
        <begin position="148"/>
        <end position="163"/>
    </location>
</feature>
<feature type="region of interest" description="Disordered" evidence="1">
    <location>
        <begin position="97"/>
        <end position="118"/>
    </location>
</feature>
<reference evidence="2 4" key="1">
    <citation type="journal article" date="2012" name="Nature">
        <title>Algal genomes reveal evolutionary mosaicism and the fate of nucleomorphs.</title>
        <authorList>
            <consortium name="DOE Joint Genome Institute"/>
            <person name="Curtis B.A."/>
            <person name="Tanifuji G."/>
            <person name="Burki F."/>
            <person name="Gruber A."/>
            <person name="Irimia M."/>
            <person name="Maruyama S."/>
            <person name="Arias M.C."/>
            <person name="Ball S.G."/>
            <person name="Gile G.H."/>
            <person name="Hirakawa Y."/>
            <person name="Hopkins J.F."/>
            <person name="Kuo A."/>
            <person name="Rensing S.A."/>
            <person name="Schmutz J."/>
            <person name="Symeonidi A."/>
            <person name="Elias M."/>
            <person name="Eveleigh R.J."/>
            <person name="Herman E.K."/>
            <person name="Klute M.J."/>
            <person name="Nakayama T."/>
            <person name="Obornik M."/>
            <person name="Reyes-Prieto A."/>
            <person name="Armbrust E.V."/>
            <person name="Aves S.J."/>
            <person name="Beiko R.G."/>
            <person name="Coutinho P."/>
            <person name="Dacks J.B."/>
            <person name="Durnford D.G."/>
            <person name="Fast N.M."/>
            <person name="Green B.R."/>
            <person name="Grisdale C.J."/>
            <person name="Hempel F."/>
            <person name="Henrissat B."/>
            <person name="Hoppner M.P."/>
            <person name="Ishida K."/>
            <person name="Kim E."/>
            <person name="Koreny L."/>
            <person name="Kroth P.G."/>
            <person name="Liu Y."/>
            <person name="Malik S.B."/>
            <person name="Maier U.G."/>
            <person name="McRose D."/>
            <person name="Mock T."/>
            <person name="Neilson J.A."/>
            <person name="Onodera N.T."/>
            <person name="Poole A.M."/>
            <person name="Pritham E.J."/>
            <person name="Richards T.A."/>
            <person name="Rocap G."/>
            <person name="Roy S.W."/>
            <person name="Sarai C."/>
            <person name="Schaack S."/>
            <person name="Shirato S."/>
            <person name="Slamovits C.H."/>
            <person name="Spencer D.F."/>
            <person name="Suzuki S."/>
            <person name="Worden A.Z."/>
            <person name="Zauner S."/>
            <person name="Barry K."/>
            <person name="Bell C."/>
            <person name="Bharti A.K."/>
            <person name="Crow J.A."/>
            <person name="Grimwood J."/>
            <person name="Kramer R."/>
            <person name="Lindquist E."/>
            <person name="Lucas S."/>
            <person name="Salamov A."/>
            <person name="McFadden G.I."/>
            <person name="Lane C.E."/>
            <person name="Keeling P.J."/>
            <person name="Gray M.W."/>
            <person name="Grigoriev I.V."/>
            <person name="Archibald J.M."/>
        </authorList>
    </citation>
    <scope>NUCLEOTIDE SEQUENCE</scope>
    <source>
        <strain evidence="2 4">CCMP2712</strain>
    </source>
</reference>
<dbReference type="PaxDb" id="55529-EKX46674"/>
<dbReference type="GeneID" id="17303433"/>
<dbReference type="KEGG" id="gtt:GUITHDRAFT_138051"/>
<dbReference type="HOGENOM" id="CLU_1411233_0_0_1"/>
<name>L1JEW0_GUITC</name>
<organism evidence="2">
    <name type="scientific">Guillardia theta (strain CCMP2712)</name>
    <name type="common">Cryptophyte</name>
    <dbReference type="NCBI Taxonomy" id="905079"/>
    <lineage>
        <taxon>Eukaryota</taxon>
        <taxon>Cryptophyceae</taxon>
        <taxon>Pyrenomonadales</taxon>
        <taxon>Geminigeraceae</taxon>
        <taxon>Guillardia</taxon>
    </lineage>
</organism>